<reference evidence="2 3" key="1">
    <citation type="journal article" date="2019" name="Int. J. Syst. Evol. Microbiol.">
        <title>The Global Catalogue of Microorganisms (GCM) 10K type strain sequencing project: providing services to taxonomists for standard genome sequencing and annotation.</title>
        <authorList>
            <consortium name="The Broad Institute Genomics Platform"/>
            <consortium name="The Broad Institute Genome Sequencing Center for Infectious Disease"/>
            <person name="Wu L."/>
            <person name="Ma J."/>
        </authorList>
    </citation>
    <scope>NUCLEOTIDE SEQUENCE [LARGE SCALE GENOMIC DNA]</scope>
    <source>
        <strain evidence="2 3">JCM 17504</strain>
    </source>
</reference>
<evidence type="ECO:0000313" key="3">
    <source>
        <dbReference type="Proteomes" id="UP001501729"/>
    </source>
</evidence>
<organism evidence="2 3">
    <name type="scientific">Haladaptatus pallidirubidus</name>
    <dbReference type="NCBI Taxonomy" id="1008152"/>
    <lineage>
        <taxon>Archaea</taxon>
        <taxon>Methanobacteriati</taxon>
        <taxon>Methanobacteriota</taxon>
        <taxon>Stenosarchaea group</taxon>
        <taxon>Halobacteria</taxon>
        <taxon>Halobacteriales</taxon>
        <taxon>Haladaptataceae</taxon>
        <taxon>Haladaptatus</taxon>
    </lineage>
</organism>
<protein>
    <recommendedName>
        <fullName evidence="4">Right handed beta helix region</fullName>
    </recommendedName>
</protein>
<accession>A0AAV3UKX0</accession>
<evidence type="ECO:0000256" key="1">
    <source>
        <dbReference type="SAM" id="MobiDB-lite"/>
    </source>
</evidence>
<dbReference type="GeneID" id="68614490"/>
<evidence type="ECO:0008006" key="4">
    <source>
        <dbReference type="Google" id="ProtNLM"/>
    </source>
</evidence>
<proteinExistence type="predicted"/>
<gene>
    <name evidence="2" type="ORF">GCM10025751_36450</name>
</gene>
<dbReference type="PROSITE" id="PS51318">
    <property type="entry name" value="TAT"/>
    <property type="match status" value="1"/>
</dbReference>
<name>A0AAV3UKX0_9EURY</name>
<evidence type="ECO:0000313" key="2">
    <source>
        <dbReference type="EMBL" id="GAA5056051.1"/>
    </source>
</evidence>
<dbReference type="EMBL" id="BAABKX010000015">
    <property type="protein sequence ID" value="GAA5056051.1"/>
    <property type="molecule type" value="Genomic_DNA"/>
</dbReference>
<comment type="caution">
    <text evidence="2">The sequence shown here is derived from an EMBL/GenBank/DDBJ whole genome shotgun (WGS) entry which is preliminary data.</text>
</comment>
<dbReference type="Proteomes" id="UP001501729">
    <property type="component" value="Unassembled WGS sequence"/>
</dbReference>
<feature type="region of interest" description="Disordered" evidence="1">
    <location>
        <begin position="289"/>
        <end position="393"/>
    </location>
</feature>
<dbReference type="RefSeq" id="WP_227774220.1">
    <property type="nucleotide sequence ID" value="NZ_BAABKX010000015.1"/>
</dbReference>
<sequence>MARDCSTTVGEREISDSSVNRRSYLKLTGSTALALTGAGLLSNGAAAAEYETIEVPAGSREQFQVGSGETFENKLIDISATGADARIVASGSDWTIRNVGFKGAADMSGPHSPGENLGGYPNLIAASGTGTIEHVYLGDGVSGDMVRKGAIGVSSSHSGHIDLNEVTMNGWTGNAIYAAGSAKSGGGNGTLAFDRCLLKNNNISHLRIANDGTTVKNTVIYNTEDVPVHPINGGVVNSRGVYDGYGTTDNVVEFENCHIDCTDANTNGGASALAATKTTFRVRDSQVKGQLIGNVETTNVGENPSHEPPKGAPTTAEQAANGSATNGGSSGTGNDPGNGGNSGNSGSSGSSGSGSSGSGRSNDSNSGGSSSNDSDSGNATENAVSADDSVDEQRISASPGFADRFCFTYEGRNYCFDFGKISTLLTGI</sequence>
<dbReference type="AlphaFoldDB" id="A0AAV3UKX0"/>
<feature type="compositionally biased region" description="Low complexity" evidence="1">
    <location>
        <begin position="358"/>
        <end position="378"/>
    </location>
</feature>
<keyword evidence="3" id="KW-1185">Reference proteome</keyword>
<feature type="compositionally biased region" description="Gly residues" evidence="1">
    <location>
        <begin position="328"/>
        <end position="343"/>
    </location>
</feature>
<dbReference type="InterPro" id="IPR006311">
    <property type="entry name" value="TAT_signal"/>
</dbReference>